<protein>
    <recommendedName>
        <fullName evidence="2">F-box domain-containing protein</fullName>
    </recommendedName>
</protein>
<reference evidence="3" key="1">
    <citation type="journal article" date="2020" name="Stud. Mycol.">
        <title>101 Dothideomycetes genomes: a test case for predicting lifestyles and emergence of pathogens.</title>
        <authorList>
            <person name="Haridas S."/>
            <person name="Albert R."/>
            <person name="Binder M."/>
            <person name="Bloem J."/>
            <person name="Labutti K."/>
            <person name="Salamov A."/>
            <person name="Andreopoulos B."/>
            <person name="Baker S."/>
            <person name="Barry K."/>
            <person name="Bills G."/>
            <person name="Bluhm B."/>
            <person name="Cannon C."/>
            <person name="Castanera R."/>
            <person name="Culley D."/>
            <person name="Daum C."/>
            <person name="Ezra D."/>
            <person name="Gonzalez J."/>
            <person name="Henrissat B."/>
            <person name="Kuo A."/>
            <person name="Liang C."/>
            <person name="Lipzen A."/>
            <person name="Lutzoni F."/>
            <person name="Magnuson J."/>
            <person name="Mondo S."/>
            <person name="Nolan M."/>
            <person name="Ohm R."/>
            <person name="Pangilinan J."/>
            <person name="Park H.-J."/>
            <person name="Ramirez L."/>
            <person name="Alfaro M."/>
            <person name="Sun H."/>
            <person name="Tritt A."/>
            <person name="Yoshinaga Y."/>
            <person name="Zwiers L.-H."/>
            <person name="Turgeon B."/>
            <person name="Goodwin S."/>
            <person name="Spatafora J."/>
            <person name="Crous P."/>
            <person name="Grigoriev I."/>
        </authorList>
    </citation>
    <scope>NUCLEOTIDE SEQUENCE</scope>
    <source>
        <strain evidence="3">CBS 207.26</strain>
    </source>
</reference>
<dbReference type="OrthoDB" id="5279008at2759"/>
<dbReference type="EMBL" id="ML994651">
    <property type="protein sequence ID" value="KAF2181698.1"/>
    <property type="molecule type" value="Genomic_DNA"/>
</dbReference>
<dbReference type="InterPro" id="IPR001810">
    <property type="entry name" value="F-box_dom"/>
</dbReference>
<dbReference type="Pfam" id="PF00646">
    <property type="entry name" value="F-box"/>
    <property type="match status" value="1"/>
</dbReference>
<evidence type="ECO:0000259" key="2">
    <source>
        <dbReference type="PROSITE" id="PS50181"/>
    </source>
</evidence>
<dbReference type="PROSITE" id="PS50181">
    <property type="entry name" value="FBOX"/>
    <property type="match status" value="1"/>
</dbReference>
<keyword evidence="4" id="KW-1185">Reference proteome</keyword>
<gene>
    <name evidence="3" type="ORF">K469DRAFT_513956</name>
</gene>
<proteinExistence type="predicted"/>
<feature type="domain" description="F-box" evidence="2">
    <location>
        <begin position="1"/>
        <end position="33"/>
    </location>
</feature>
<name>A0A6A6DU56_9PEZI</name>
<evidence type="ECO:0000313" key="3">
    <source>
        <dbReference type="EMBL" id="KAF2181698.1"/>
    </source>
</evidence>
<dbReference type="AlphaFoldDB" id="A0A6A6DU56"/>
<dbReference type="Proteomes" id="UP000800200">
    <property type="component" value="Unassembled WGS sequence"/>
</dbReference>
<organism evidence="3 4">
    <name type="scientific">Zopfia rhizophila CBS 207.26</name>
    <dbReference type="NCBI Taxonomy" id="1314779"/>
    <lineage>
        <taxon>Eukaryota</taxon>
        <taxon>Fungi</taxon>
        <taxon>Dikarya</taxon>
        <taxon>Ascomycota</taxon>
        <taxon>Pezizomycotina</taxon>
        <taxon>Dothideomycetes</taxon>
        <taxon>Dothideomycetes incertae sedis</taxon>
        <taxon>Zopfiaceae</taxon>
        <taxon>Zopfia</taxon>
    </lineage>
</organism>
<accession>A0A6A6DU56</accession>
<keyword evidence="1" id="KW-0175">Coiled coil</keyword>
<feature type="non-terminal residue" evidence="3">
    <location>
        <position position="388"/>
    </location>
</feature>
<sequence>LSQLPGELIENICENLFPMDIRNFRLSCKALKEKSYHQFGVCFFGVSKFMITRESLQTLIHISKNKTFGPCIKELQMCLVTFPQRRLDRITGYSSRFHEEEEEEHYIPYAERQRLKDLVESNYDEYQRQIRNVKRERRRAYGKHMHAQHTLRKQSIDVTMLAEALRNLPSLESITINCRFDRSSLPWGCRKIRREIGMWPAPAFTANKWPPRPWLQFHDSVRQHNLEYCTHGLAVALGAILKSGIKLKGALNVDGAPYTFVLPQKPDSRKVDKTPAKTLAHSQINDLKLAFADLKRLSIKAFEYQRNDHPLPGHEEPLNWLSTFAPLWPAVQDLSITGAGHPGETYIVKTLAKLGDHFPRLRRLKLSKTHFHVPDLITVFLSHINTLQ</sequence>
<feature type="non-terminal residue" evidence="3">
    <location>
        <position position="1"/>
    </location>
</feature>
<feature type="coiled-coil region" evidence="1">
    <location>
        <begin position="116"/>
        <end position="143"/>
    </location>
</feature>
<evidence type="ECO:0000256" key="1">
    <source>
        <dbReference type="SAM" id="Coils"/>
    </source>
</evidence>
<evidence type="ECO:0000313" key="4">
    <source>
        <dbReference type="Proteomes" id="UP000800200"/>
    </source>
</evidence>